<feature type="signal peptide" evidence="1">
    <location>
        <begin position="1"/>
        <end position="31"/>
    </location>
</feature>
<accession>A0A2S8GFU1</accession>
<protein>
    <submittedName>
        <fullName evidence="2">Uncharacterized protein</fullName>
    </submittedName>
</protein>
<dbReference type="PROSITE" id="PS51257">
    <property type="entry name" value="PROKAR_LIPOPROTEIN"/>
    <property type="match status" value="1"/>
</dbReference>
<dbReference type="AlphaFoldDB" id="A0A2S8GFU1"/>
<feature type="chain" id="PRO_5015659687" evidence="1">
    <location>
        <begin position="32"/>
        <end position="166"/>
    </location>
</feature>
<evidence type="ECO:0000313" key="2">
    <source>
        <dbReference type="EMBL" id="PQO43121.1"/>
    </source>
</evidence>
<keyword evidence="1" id="KW-0732">Signal</keyword>
<evidence type="ECO:0000313" key="3">
    <source>
        <dbReference type="Proteomes" id="UP000237819"/>
    </source>
</evidence>
<evidence type="ECO:0000256" key="1">
    <source>
        <dbReference type="SAM" id="SignalP"/>
    </source>
</evidence>
<comment type="caution">
    <text evidence="2">The sequence shown here is derived from an EMBL/GenBank/DDBJ whole genome shotgun (WGS) entry which is preliminary data.</text>
</comment>
<organism evidence="2 3">
    <name type="scientific">Blastopirellula marina</name>
    <dbReference type="NCBI Taxonomy" id="124"/>
    <lineage>
        <taxon>Bacteria</taxon>
        <taxon>Pseudomonadati</taxon>
        <taxon>Planctomycetota</taxon>
        <taxon>Planctomycetia</taxon>
        <taxon>Pirellulales</taxon>
        <taxon>Pirellulaceae</taxon>
        <taxon>Blastopirellula</taxon>
    </lineage>
</organism>
<dbReference type="Proteomes" id="UP000237819">
    <property type="component" value="Unassembled WGS sequence"/>
</dbReference>
<proteinExistence type="predicted"/>
<dbReference type="EMBL" id="PUHZ01000024">
    <property type="protein sequence ID" value="PQO43121.1"/>
    <property type="molecule type" value="Genomic_DNA"/>
</dbReference>
<dbReference type="OrthoDB" id="286554at2"/>
<name>A0A2S8GFU1_9BACT</name>
<reference evidence="2 3" key="1">
    <citation type="submission" date="2018-02" db="EMBL/GenBank/DDBJ databases">
        <title>Comparative genomes isolates from brazilian mangrove.</title>
        <authorList>
            <person name="Araujo J.E."/>
            <person name="Taketani R.G."/>
            <person name="Silva M.C.P."/>
            <person name="Loureco M.V."/>
            <person name="Andreote F.D."/>
        </authorList>
    </citation>
    <scope>NUCLEOTIDE SEQUENCE [LARGE SCALE GENOMIC DNA]</scope>
    <source>
        <strain evidence="2 3">Nap-Phe MGV</strain>
    </source>
</reference>
<sequence length="166" mass="18234">MRQAIEKRVWPLAMIVSAVLLSLSGCSCDLAAYADPHAVKLGPVSSDVNGLRKLCTLPSGVKSCQWQTWSRMDEHGFGDWGLHAIVELDEPDSFAWGEVVRDVEVVKLPNWMVDFAGETFAPTAVDGEFVVDGTLHNPAVVAQSPLLNGKVIQTPQRRLILMLYTM</sequence>
<dbReference type="RefSeq" id="WP_105338335.1">
    <property type="nucleotide sequence ID" value="NZ_PUHZ01000024.1"/>
</dbReference>
<gene>
    <name evidence="2" type="ORF">C5Y93_25775</name>
</gene>